<proteinExistence type="predicted"/>
<comment type="caution">
    <text evidence="1">The sequence shown here is derived from an EMBL/GenBank/DDBJ whole genome shotgun (WGS) entry which is preliminary data.</text>
</comment>
<protein>
    <submittedName>
        <fullName evidence="1">Uncharacterized protein</fullName>
    </submittedName>
</protein>
<evidence type="ECO:0000313" key="1">
    <source>
        <dbReference type="EMBL" id="KKR00585.1"/>
    </source>
</evidence>
<dbReference type="Proteomes" id="UP000033881">
    <property type="component" value="Unassembled WGS sequence"/>
</dbReference>
<evidence type="ECO:0000313" key="2">
    <source>
        <dbReference type="Proteomes" id="UP000033881"/>
    </source>
</evidence>
<dbReference type="AlphaFoldDB" id="A0A0G0PR29"/>
<accession>A0A0G0PR29</accession>
<sequence length="153" mass="17680">MKTYEETAEGDDMTWKDKQDKLEEIAEKHGSEFLICALGWADILIDLNSDLGKVVPDYRALQIKEKFGVLRCYIDQAELMDPEIRKQAYDAIGRAEIRSQGACEICGKDATQTETSWVKTFCPQHTEKMKTKGFSEIVKEFYQENNLEWNLGW</sequence>
<gene>
    <name evidence="1" type="ORF">UT24_C0011G0038</name>
</gene>
<organism evidence="1 2">
    <name type="scientific">Candidatus Woesebacteria bacterium GW2011_GWB1_39_12</name>
    <dbReference type="NCBI Taxonomy" id="1618574"/>
    <lineage>
        <taxon>Bacteria</taxon>
        <taxon>Candidatus Woeseibacteriota</taxon>
    </lineage>
</organism>
<reference evidence="1 2" key="1">
    <citation type="journal article" date="2015" name="Nature">
        <title>rRNA introns, odd ribosomes, and small enigmatic genomes across a large radiation of phyla.</title>
        <authorList>
            <person name="Brown C.T."/>
            <person name="Hug L.A."/>
            <person name="Thomas B.C."/>
            <person name="Sharon I."/>
            <person name="Castelle C.J."/>
            <person name="Singh A."/>
            <person name="Wilkins M.J."/>
            <person name="Williams K.H."/>
            <person name="Banfield J.F."/>
        </authorList>
    </citation>
    <scope>NUCLEOTIDE SEQUENCE [LARGE SCALE GENOMIC DNA]</scope>
</reference>
<dbReference type="EMBL" id="LBWB01000011">
    <property type="protein sequence ID" value="KKR00585.1"/>
    <property type="molecule type" value="Genomic_DNA"/>
</dbReference>
<dbReference type="STRING" id="1618574.UT24_C0011G0038"/>
<name>A0A0G0PR29_9BACT</name>